<keyword evidence="2" id="KW-1185">Reference proteome</keyword>
<sequence>MDPGSFGKDCDVSEPCRDKGSAEASTSHPPPTVTTCEGQGFNRGSSWKKIMRAKWRRDPWRPSHNIGSGDGPPGLLEPRATQPDESQVPSIVEPSKVSMPVMVADDGASAKEKCTSPGDGKKNFWTRLFRFGNGKKHGGHQKSGQRTASVRDEMEMRKEEGSGLSCSSQVSVFPPAVSATAALPVLPLSEDAGYATREHRGHKINPKTNKSQDSSRSFHGNVECLDAVSAETLRIQQAPQQPCIHNEGPRFTWTLVPLNKTPPVASSARKCSETGIATSHTCISEEFLHKPRPKMKGTLQTDDVTTASKLKAGASVEDHSAHTILFMVPEVKENTRNAPKDMQVQSPVKANEARIRKYSELLSHSGVLVLNQSQEPAVAQPGFFRAAESDVEWLPDSTGEHHPKTSNEKTLCLAANNVQDPASSTIVDEFPMVRDTVTEIGESSMQVSSIHIAAHTVAPDANSNDLVSFSTNINKSAVTVTPSSSLGAGAGARPKSGTARVTSKTKVYSGTHLPGTRCMPRTRDEIKKLHSMQRDSPKDMHRAWQQDVEKNKDSLLLEFEEEEQNENYEEPVLHHKNAELQSMWEERFALLKKRETLLAQLRSQNDVIRRLEDTARRLEQKEKELERQKAQMEEMVNELEAENAVLRQEALEDPGHQEGG</sequence>
<protein>
    <submittedName>
        <fullName evidence="1">Uncharacterized protein</fullName>
    </submittedName>
</protein>
<evidence type="ECO:0000313" key="2">
    <source>
        <dbReference type="Proteomes" id="UP000821865"/>
    </source>
</evidence>
<dbReference type="EMBL" id="CM023470">
    <property type="protein sequence ID" value="KAH7978094.1"/>
    <property type="molecule type" value="Genomic_DNA"/>
</dbReference>
<accession>A0ACB8DU89</accession>
<organism evidence="1 2">
    <name type="scientific">Dermacentor silvarum</name>
    <name type="common">Tick</name>
    <dbReference type="NCBI Taxonomy" id="543639"/>
    <lineage>
        <taxon>Eukaryota</taxon>
        <taxon>Metazoa</taxon>
        <taxon>Ecdysozoa</taxon>
        <taxon>Arthropoda</taxon>
        <taxon>Chelicerata</taxon>
        <taxon>Arachnida</taxon>
        <taxon>Acari</taxon>
        <taxon>Parasitiformes</taxon>
        <taxon>Ixodida</taxon>
        <taxon>Ixodoidea</taxon>
        <taxon>Ixodidae</taxon>
        <taxon>Rhipicephalinae</taxon>
        <taxon>Dermacentor</taxon>
    </lineage>
</organism>
<dbReference type="Proteomes" id="UP000821865">
    <property type="component" value="Chromosome 1"/>
</dbReference>
<comment type="caution">
    <text evidence="1">The sequence shown here is derived from an EMBL/GenBank/DDBJ whole genome shotgun (WGS) entry which is preliminary data.</text>
</comment>
<name>A0ACB8DU89_DERSI</name>
<gene>
    <name evidence="1" type="ORF">HPB49_004470</name>
</gene>
<evidence type="ECO:0000313" key="1">
    <source>
        <dbReference type="EMBL" id="KAH7978094.1"/>
    </source>
</evidence>
<proteinExistence type="predicted"/>
<reference evidence="1" key="1">
    <citation type="submission" date="2020-05" db="EMBL/GenBank/DDBJ databases">
        <title>Large-scale comparative analyses of tick genomes elucidate their genetic diversity and vector capacities.</title>
        <authorList>
            <person name="Jia N."/>
            <person name="Wang J."/>
            <person name="Shi W."/>
            <person name="Du L."/>
            <person name="Sun Y."/>
            <person name="Zhan W."/>
            <person name="Jiang J."/>
            <person name="Wang Q."/>
            <person name="Zhang B."/>
            <person name="Ji P."/>
            <person name="Sakyi L.B."/>
            <person name="Cui X."/>
            <person name="Yuan T."/>
            <person name="Jiang B."/>
            <person name="Yang W."/>
            <person name="Lam T.T.-Y."/>
            <person name="Chang Q."/>
            <person name="Ding S."/>
            <person name="Wang X."/>
            <person name="Zhu J."/>
            <person name="Ruan X."/>
            <person name="Zhao L."/>
            <person name="Wei J."/>
            <person name="Que T."/>
            <person name="Du C."/>
            <person name="Cheng J."/>
            <person name="Dai P."/>
            <person name="Han X."/>
            <person name="Huang E."/>
            <person name="Gao Y."/>
            <person name="Liu J."/>
            <person name="Shao H."/>
            <person name="Ye R."/>
            <person name="Li L."/>
            <person name="Wei W."/>
            <person name="Wang X."/>
            <person name="Wang C."/>
            <person name="Yang T."/>
            <person name="Huo Q."/>
            <person name="Li W."/>
            <person name="Guo W."/>
            <person name="Chen H."/>
            <person name="Zhou L."/>
            <person name="Ni X."/>
            <person name="Tian J."/>
            <person name="Zhou Y."/>
            <person name="Sheng Y."/>
            <person name="Liu T."/>
            <person name="Pan Y."/>
            <person name="Xia L."/>
            <person name="Li J."/>
            <person name="Zhao F."/>
            <person name="Cao W."/>
        </authorList>
    </citation>
    <scope>NUCLEOTIDE SEQUENCE</scope>
    <source>
        <strain evidence="1">Dsil-2018</strain>
    </source>
</reference>